<dbReference type="Pfam" id="PF08281">
    <property type="entry name" value="Sigma70_r4_2"/>
    <property type="match status" value="1"/>
</dbReference>
<dbReference type="RefSeq" id="WP_159451882.1">
    <property type="nucleotide sequence ID" value="NZ_FXAU01000008.1"/>
</dbReference>
<dbReference type="AlphaFoldDB" id="A0A1X7L520"/>
<dbReference type="GO" id="GO:0016987">
    <property type="term" value="F:sigma factor activity"/>
    <property type="evidence" value="ECO:0007669"/>
    <property type="project" value="UniProtKB-KW"/>
</dbReference>
<protein>
    <submittedName>
        <fullName evidence="7">RNA polymerase sigma-70 factor, ECF subfamily</fullName>
    </submittedName>
</protein>
<dbReference type="SUPFAM" id="SSF88659">
    <property type="entry name" value="Sigma3 and sigma4 domains of RNA polymerase sigma factors"/>
    <property type="match status" value="1"/>
</dbReference>
<keyword evidence="2" id="KW-0805">Transcription regulation</keyword>
<evidence type="ECO:0000259" key="6">
    <source>
        <dbReference type="Pfam" id="PF08281"/>
    </source>
</evidence>
<dbReference type="Gene3D" id="1.10.10.10">
    <property type="entry name" value="Winged helix-like DNA-binding domain superfamily/Winged helix DNA-binding domain"/>
    <property type="match status" value="1"/>
</dbReference>
<keyword evidence="4" id="KW-0804">Transcription</keyword>
<comment type="similarity">
    <text evidence="1">Belongs to the sigma-70 factor family. ECF subfamily.</text>
</comment>
<feature type="domain" description="RNA polymerase sigma factor 70 region 4 type 2" evidence="6">
    <location>
        <begin position="124"/>
        <end position="174"/>
    </location>
</feature>
<evidence type="ECO:0000256" key="4">
    <source>
        <dbReference type="ARBA" id="ARBA00023163"/>
    </source>
</evidence>
<dbReference type="PANTHER" id="PTHR43133">
    <property type="entry name" value="RNA POLYMERASE ECF-TYPE SIGMA FACTO"/>
    <property type="match status" value="1"/>
</dbReference>
<dbReference type="NCBIfam" id="TIGR02937">
    <property type="entry name" value="sigma70-ECF"/>
    <property type="match status" value="1"/>
</dbReference>
<keyword evidence="8" id="KW-1185">Reference proteome</keyword>
<dbReference type="InterPro" id="IPR013324">
    <property type="entry name" value="RNA_pol_sigma_r3/r4-like"/>
</dbReference>
<accession>A0A1X7L520</accession>
<dbReference type="CDD" id="cd06171">
    <property type="entry name" value="Sigma70_r4"/>
    <property type="match status" value="1"/>
</dbReference>
<dbReference type="GO" id="GO:0003677">
    <property type="term" value="F:DNA binding"/>
    <property type="evidence" value="ECO:0007669"/>
    <property type="project" value="InterPro"/>
</dbReference>
<dbReference type="GO" id="GO:0006352">
    <property type="term" value="P:DNA-templated transcription initiation"/>
    <property type="evidence" value="ECO:0007669"/>
    <property type="project" value="InterPro"/>
</dbReference>
<evidence type="ECO:0000256" key="3">
    <source>
        <dbReference type="ARBA" id="ARBA00023082"/>
    </source>
</evidence>
<dbReference type="SUPFAM" id="SSF88946">
    <property type="entry name" value="Sigma2 domain of RNA polymerase sigma factors"/>
    <property type="match status" value="1"/>
</dbReference>
<gene>
    <name evidence="7" type="ORF">SAMN05660862_3605</name>
</gene>
<dbReference type="OrthoDB" id="654988at2"/>
<organism evidence="7 8">
    <name type="scientific">Sphingobacterium psychroaquaticum</name>
    <dbReference type="NCBI Taxonomy" id="561061"/>
    <lineage>
        <taxon>Bacteria</taxon>
        <taxon>Pseudomonadati</taxon>
        <taxon>Bacteroidota</taxon>
        <taxon>Sphingobacteriia</taxon>
        <taxon>Sphingobacteriales</taxon>
        <taxon>Sphingobacteriaceae</taxon>
        <taxon>Sphingobacterium</taxon>
    </lineage>
</organism>
<dbReference type="PANTHER" id="PTHR43133:SF46">
    <property type="entry name" value="RNA POLYMERASE SIGMA-70 FACTOR ECF SUBFAMILY"/>
    <property type="match status" value="1"/>
</dbReference>
<evidence type="ECO:0000256" key="2">
    <source>
        <dbReference type="ARBA" id="ARBA00023015"/>
    </source>
</evidence>
<keyword evidence="3" id="KW-0731">Sigma factor</keyword>
<dbReference type="EMBL" id="FXAU01000008">
    <property type="protein sequence ID" value="SMG48860.1"/>
    <property type="molecule type" value="Genomic_DNA"/>
</dbReference>
<evidence type="ECO:0000259" key="5">
    <source>
        <dbReference type="Pfam" id="PF04542"/>
    </source>
</evidence>
<evidence type="ECO:0000313" key="7">
    <source>
        <dbReference type="EMBL" id="SMG48860.1"/>
    </source>
</evidence>
<dbReference type="InterPro" id="IPR036388">
    <property type="entry name" value="WH-like_DNA-bd_sf"/>
</dbReference>
<reference evidence="7 8" key="1">
    <citation type="submission" date="2017-04" db="EMBL/GenBank/DDBJ databases">
        <authorList>
            <person name="Afonso C.L."/>
            <person name="Miller P.J."/>
            <person name="Scott M.A."/>
            <person name="Spackman E."/>
            <person name="Goraichik I."/>
            <person name="Dimitrov K.M."/>
            <person name="Suarez D.L."/>
            <person name="Swayne D.E."/>
        </authorList>
    </citation>
    <scope>NUCLEOTIDE SEQUENCE [LARGE SCALE GENOMIC DNA]</scope>
    <source>
        <strain evidence="7 8">DSM 22418</strain>
    </source>
</reference>
<name>A0A1X7L520_9SPHI</name>
<dbReference type="InterPro" id="IPR013325">
    <property type="entry name" value="RNA_pol_sigma_r2"/>
</dbReference>
<dbReference type="STRING" id="561061.SAMN05660862_3605"/>
<dbReference type="InterPro" id="IPR014284">
    <property type="entry name" value="RNA_pol_sigma-70_dom"/>
</dbReference>
<feature type="domain" description="RNA polymerase sigma-70 region 2" evidence="5">
    <location>
        <begin position="26"/>
        <end position="90"/>
    </location>
</feature>
<proteinExistence type="inferred from homology"/>
<dbReference type="InterPro" id="IPR013249">
    <property type="entry name" value="RNA_pol_sigma70_r4_t2"/>
</dbReference>
<evidence type="ECO:0000256" key="1">
    <source>
        <dbReference type="ARBA" id="ARBA00010641"/>
    </source>
</evidence>
<dbReference type="InterPro" id="IPR007627">
    <property type="entry name" value="RNA_pol_sigma70_r2"/>
</dbReference>
<dbReference type="InterPro" id="IPR039425">
    <property type="entry name" value="RNA_pol_sigma-70-like"/>
</dbReference>
<dbReference type="Proteomes" id="UP000192980">
    <property type="component" value="Unassembled WGS sequence"/>
</dbReference>
<dbReference type="Pfam" id="PF04542">
    <property type="entry name" value="Sigma70_r2"/>
    <property type="match status" value="1"/>
</dbReference>
<sequence>MKRDELDIVRSINDSDPEAFKEIFDLYWNKIYKRALQKLPKEEDASDITQEVFYVIWKNRAFWNVTTTIEGYLFSMLRHKIYDFYAKQDRLPLFISLDNQEEYWDYYFEDATKEDDFAVKNAAVKAEIEAMPEKMREIFLLSRFENLSAMQIAAKLGISVQTVRNQISSALKRLKIKFGDKTAWIIFIFFIKF</sequence>
<dbReference type="Gene3D" id="1.10.1740.10">
    <property type="match status" value="1"/>
</dbReference>
<evidence type="ECO:0000313" key="8">
    <source>
        <dbReference type="Proteomes" id="UP000192980"/>
    </source>
</evidence>